<keyword evidence="3" id="KW-1185">Reference proteome</keyword>
<dbReference type="InterPro" id="IPR019734">
    <property type="entry name" value="TPR_rpt"/>
</dbReference>
<reference evidence="2" key="1">
    <citation type="submission" date="2017-08" db="EMBL/GenBank/DDBJ databases">
        <authorList>
            <person name="Imhoff J.F."/>
            <person name="Rahn T."/>
            <person name="Kuenzel S."/>
            <person name="Neulinger S.C."/>
        </authorList>
    </citation>
    <scope>NUCLEOTIDE SEQUENCE</scope>
    <source>
        <strain evidence="2">DSM 11080</strain>
    </source>
</reference>
<dbReference type="EMBL" id="NRSJ01000030">
    <property type="protein sequence ID" value="MBK1705890.1"/>
    <property type="molecule type" value="Genomic_DNA"/>
</dbReference>
<dbReference type="Gene3D" id="1.25.40.10">
    <property type="entry name" value="Tetratricopeptide repeat domain"/>
    <property type="match status" value="1"/>
</dbReference>
<sequence length="308" mass="34806">MKIIITLAFLVASLAGGAHAANVVDKFGQRIPEQLDTPVTQARKQRLPYLDDLYNIDQSIATLEQVVNEKDEYFRAWFNLGLAYWQASADSGSRYSQAKDAFDKAIAIRDAEKIPDISVFNSAGWVSMRAGDHRSAEHYFLRGLEDIEQGSDYTKKALYSNLGRVYFYTQRFDEAIEFSRIAVDRFGNDDSAAETLTLVRKTRDLATIREASLPPWGVVFGADTTQKLALYETNTFSKNHGIEDVRIYLRAGSYRSVAEADSESQAQELLKTAKKHRADAYMVRMLDWCSKATERSDILVECIQAHEN</sequence>
<name>A0AAJ0XB79_9GAMM</name>
<evidence type="ECO:0000313" key="3">
    <source>
        <dbReference type="Proteomes" id="UP001296776"/>
    </source>
</evidence>
<feature type="chain" id="PRO_5042582899" description="Tetratricopeptide repeat protein" evidence="1">
    <location>
        <begin position="21"/>
        <end position="308"/>
    </location>
</feature>
<keyword evidence="1" id="KW-0732">Signal</keyword>
<dbReference type="Proteomes" id="UP001296776">
    <property type="component" value="Unassembled WGS sequence"/>
</dbReference>
<proteinExistence type="predicted"/>
<accession>A0AAJ0XB79</accession>
<dbReference type="RefSeq" id="WP_200347171.1">
    <property type="nucleotide sequence ID" value="NZ_NRSJ01000030.1"/>
</dbReference>
<feature type="signal peptide" evidence="1">
    <location>
        <begin position="1"/>
        <end position="20"/>
    </location>
</feature>
<reference evidence="2" key="2">
    <citation type="journal article" date="2020" name="Microorganisms">
        <title>Osmotic Adaptation and Compatible Solute Biosynthesis of Phototrophic Bacteria as Revealed from Genome Analyses.</title>
        <authorList>
            <person name="Imhoff J.F."/>
            <person name="Rahn T."/>
            <person name="Kunzel S."/>
            <person name="Keller A."/>
            <person name="Neulinger S.C."/>
        </authorList>
    </citation>
    <scope>NUCLEOTIDE SEQUENCE</scope>
    <source>
        <strain evidence="2">DSM 11080</strain>
    </source>
</reference>
<comment type="caution">
    <text evidence="2">The sequence shown here is derived from an EMBL/GenBank/DDBJ whole genome shotgun (WGS) entry which is preliminary data.</text>
</comment>
<protein>
    <recommendedName>
        <fullName evidence="4">Tetratricopeptide repeat protein</fullName>
    </recommendedName>
</protein>
<evidence type="ECO:0008006" key="4">
    <source>
        <dbReference type="Google" id="ProtNLM"/>
    </source>
</evidence>
<dbReference type="SMART" id="SM00028">
    <property type="entry name" value="TPR"/>
    <property type="match status" value="2"/>
</dbReference>
<gene>
    <name evidence="2" type="ORF">CKO40_15345</name>
</gene>
<dbReference type="SUPFAM" id="SSF48452">
    <property type="entry name" value="TPR-like"/>
    <property type="match status" value="1"/>
</dbReference>
<dbReference type="AlphaFoldDB" id="A0AAJ0XB79"/>
<organism evidence="2 3">
    <name type="scientific">Halochromatium glycolicum</name>
    <dbReference type="NCBI Taxonomy" id="85075"/>
    <lineage>
        <taxon>Bacteria</taxon>
        <taxon>Pseudomonadati</taxon>
        <taxon>Pseudomonadota</taxon>
        <taxon>Gammaproteobacteria</taxon>
        <taxon>Chromatiales</taxon>
        <taxon>Chromatiaceae</taxon>
        <taxon>Halochromatium</taxon>
    </lineage>
</organism>
<evidence type="ECO:0000313" key="2">
    <source>
        <dbReference type="EMBL" id="MBK1705890.1"/>
    </source>
</evidence>
<dbReference type="Pfam" id="PF13181">
    <property type="entry name" value="TPR_8"/>
    <property type="match status" value="1"/>
</dbReference>
<evidence type="ECO:0000256" key="1">
    <source>
        <dbReference type="SAM" id="SignalP"/>
    </source>
</evidence>
<dbReference type="InterPro" id="IPR011990">
    <property type="entry name" value="TPR-like_helical_dom_sf"/>
</dbReference>